<reference evidence="3 4" key="1">
    <citation type="journal article" date="2019" name="Sci. Rep.">
        <title>Comparative genomics of chytrid fungi reveal insights into the obligate biotrophic and pathogenic lifestyle of Synchytrium endobioticum.</title>
        <authorList>
            <person name="van de Vossenberg B.T.L.H."/>
            <person name="Warris S."/>
            <person name="Nguyen H.D.T."/>
            <person name="van Gent-Pelzer M.P.E."/>
            <person name="Joly D.L."/>
            <person name="van de Geest H.C."/>
            <person name="Bonants P.J.M."/>
            <person name="Smith D.S."/>
            <person name="Levesque C.A."/>
            <person name="van der Lee T.A.J."/>
        </authorList>
    </citation>
    <scope>NUCLEOTIDE SEQUENCE [LARGE SCALE GENOMIC DNA]</scope>
    <source>
        <strain evidence="3 4">CBS 809.83</strain>
    </source>
</reference>
<evidence type="ECO:0000256" key="2">
    <source>
        <dbReference type="SAM" id="SignalP"/>
    </source>
</evidence>
<dbReference type="Proteomes" id="UP000318582">
    <property type="component" value="Unassembled WGS sequence"/>
</dbReference>
<keyword evidence="2" id="KW-0732">Signal</keyword>
<feature type="chain" id="PRO_5021197998" evidence="2">
    <location>
        <begin position="18"/>
        <end position="183"/>
    </location>
</feature>
<proteinExistence type="predicted"/>
<dbReference type="AlphaFoldDB" id="A0A507DQ73"/>
<sequence length="183" mass="20629">MHFTTLLTLALAAVASASSYHHEKAQVVVKLAHKHDVQVLGDGNVNMKGCFNIHDDPDPLKQAGVVHAAVKDHKFTFFLYTAQDCVRATRIFKNTIQKGDFNENPLLARSIRIIDPELMKKQQAAAGQPKGVRWNQRRPASARFSGAASDVEGDGSYYDDEYETDDYEYPTADYYGEEYETYY</sequence>
<evidence type="ECO:0000313" key="3">
    <source>
        <dbReference type="EMBL" id="TPX53842.1"/>
    </source>
</evidence>
<gene>
    <name evidence="3" type="ORF">PhCBS80983_g06137</name>
</gene>
<protein>
    <submittedName>
        <fullName evidence="3">Uncharacterized protein</fullName>
    </submittedName>
</protein>
<evidence type="ECO:0000313" key="4">
    <source>
        <dbReference type="Proteomes" id="UP000318582"/>
    </source>
</evidence>
<dbReference type="EMBL" id="QEAQ01000186">
    <property type="protein sequence ID" value="TPX53842.1"/>
    <property type="molecule type" value="Genomic_DNA"/>
</dbReference>
<organism evidence="3 4">
    <name type="scientific">Powellomyces hirtus</name>
    <dbReference type="NCBI Taxonomy" id="109895"/>
    <lineage>
        <taxon>Eukaryota</taxon>
        <taxon>Fungi</taxon>
        <taxon>Fungi incertae sedis</taxon>
        <taxon>Chytridiomycota</taxon>
        <taxon>Chytridiomycota incertae sedis</taxon>
        <taxon>Chytridiomycetes</taxon>
        <taxon>Spizellomycetales</taxon>
        <taxon>Powellomycetaceae</taxon>
        <taxon>Powellomyces</taxon>
    </lineage>
</organism>
<comment type="caution">
    <text evidence="3">The sequence shown here is derived from an EMBL/GenBank/DDBJ whole genome shotgun (WGS) entry which is preliminary data.</text>
</comment>
<feature type="compositionally biased region" description="Acidic residues" evidence="1">
    <location>
        <begin position="151"/>
        <end position="163"/>
    </location>
</feature>
<name>A0A507DQ73_9FUNG</name>
<feature type="signal peptide" evidence="2">
    <location>
        <begin position="1"/>
        <end position="17"/>
    </location>
</feature>
<evidence type="ECO:0000256" key="1">
    <source>
        <dbReference type="SAM" id="MobiDB-lite"/>
    </source>
</evidence>
<feature type="region of interest" description="Disordered" evidence="1">
    <location>
        <begin position="124"/>
        <end position="163"/>
    </location>
</feature>
<accession>A0A507DQ73</accession>
<keyword evidence="4" id="KW-1185">Reference proteome</keyword>